<evidence type="ECO:0000259" key="1">
    <source>
        <dbReference type="Pfam" id="PF00814"/>
    </source>
</evidence>
<dbReference type="InterPro" id="IPR022496">
    <property type="entry name" value="T6A_TsaB"/>
</dbReference>
<proteinExistence type="predicted"/>
<evidence type="ECO:0000313" key="3">
    <source>
        <dbReference type="Proteomes" id="UP000575083"/>
    </source>
</evidence>
<reference evidence="2 3" key="1">
    <citation type="submission" date="2020-08" db="EMBL/GenBank/DDBJ databases">
        <title>Functional genomics of gut bacteria from endangered species of beetles.</title>
        <authorList>
            <person name="Carlos-Shanley C."/>
        </authorList>
    </citation>
    <scope>NUCLEOTIDE SEQUENCE [LARGE SCALE GENOMIC DNA]</scope>
    <source>
        <strain evidence="2 3">S00198</strain>
    </source>
</reference>
<dbReference type="GO" id="GO:0002949">
    <property type="term" value="P:tRNA threonylcarbamoyladenosine modification"/>
    <property type="evidence" value="ECO:0007669"/>
    <property type="project" value="InterPro"/>
</dbReference>
<dbReference type="PANTHER" id="PTHR11735:SF11">
    <property type="entry name" value="TRNA THREONYLCARBAMOYLADENOSINE BIOSYNTHESIS PROTEIN TSAB"/>
    <property type="match status" value="1"/>
</dbReference>
<dbReference type="Proteomes" id="UP000575083">
    <property type="component" value="Unassembled WGS sequence"/>
</dbReference>
<dbReference type="CDD" id="cd24032">
    <property type="entry name" value="ASKHA_NBD_TsaB"/>
    <property type="match status" value="1"/>
</dbReference>
<accession>A0A7X0PAQ5</accession>
<feature type="domain" description="Gcp-like" evidence="1">
    <location>
        <begin position="35"/>
        <end position="129"/>
    </location>
</feature>
<dbReference type="AlphaFoldDB" id="A0A7X0PAQ5"/>
<dbReference type="Pfam" id="PF00814">
    <property type="entry name" value="TsaD"/>
    <property type="match status" value="1"/>
</dbReference>
<dbReference type="SUPFAM" id="SSF53067">
    <property type="entry name" value="Actin-like ATPase domain"/>
    <property type="match status" value="2"/>
</dbReference>
<organism evidence="2 3">
    <name type="scientific">Acidovorax soli</name>
    <dbReference type="NCBI Taxonomy" id="592050"/>
    <lineage>
        <taxon>Bacteria</taxon>
        <taxon>Pseudomonadati</taxon>
        <taxon>Pseudomonadota</taxon>
        <taxon>Betaproteobacteria</taxon>
        <taxon>Burkholderiales</taxon>
        <taxon>Comamonadaceae</taxon>
        <taxon>Acidovorax</taxon>
    </lineage>
</organism>
<dbReference type="EMBL" id="JACHLK010000001">
    <property type="protein sequence ID" value="MBB6558199.1"/>
    <property type="molecule type" value="Genomic_DNA"/>
</dbReference>
<dbReference type="PANTHER" id="PTHR11735">
    <property type="entry name" value="TRNA N6-ADENOSINE THREONYLCARBAMOYLTRANSFERASE"/>
    <property type="match status" value="1"/>
</dbReference>
<name>A0A7X0PAQ5_9BURK</name>
<dbReference type="NCBIfam" id="TIGR03725">
    <property type="entry name" value="T6A_YeaZ"/>
    <property type="match status" value="1"/>
</dbReference>
<dbReference type="Gene3D" id="3.30.420.40">
    <property type="match status" value="2"/>
</dbReference>
<gene>
    <name evidence="2" type="ORF">HNP48_000863</name>
</gene>
<dbReference type="RefSeq" id="WP_184855589.1">
    <property type="nucleotide sequence ID" value="NZ_JACHLK010000001.1"/>
</dbReference>
<keyword evidence="3" id="KW-1185">Reference proteome</keyword>
<dbReference type="InterPro" id="IPR043129">
    <property type="entry name" value="ATPase_NBD"/>
</dbReference>
<sequence>MNLLAFDTSTDTLSIAVRHGDLVREHTGPGGAQASATLLPTIHRLLAEAGLSFATLDAIVFGRGPGSFTGLRTACAVAQGLAFGARNGAGVPVLPVDTLLAVAEEARLQHGCTQVVAVLDARMDEVYSARCTWLPAEGRWQADADFGLGAPETVEVPDGWSVAGNAQAPYGERLAPQAVHLRALPTATALLRLAPALLAAGNAVPASDALPRYIRDKVAKTTAEREALRAAQPATPTPP</sequence>
<evidence type="ECO:0000313" key="2">
    <source>
        <dbReference type="EMBL" id="MBB6558199.1"/>
    </source>
</evidence>
<dbReference type="InterPro" id="IPR000905">
    <property type="entry name" value="Gcp-like_dom"/>
</dbReference>
<dbReference type="GO" id="GO:0005829">
    <property type="term" value="C:cytosol"/>
    <property type="evidence" value="ECO:0007669"/>
    <property type="project" value="TreeGrafter"/>
</dbReference>
<comment type="caution">
    <text evidence="2">The sequence shown here is derived from an EMBL/GenBank/DDBJ whole genome shotgun (WGS) entry which is preliminary data.</text>
</comment>
<protein>
    <submittedName>
        <fullName evidence="2">tRNA threonylcarbamoyladenosine biosynthesis protein TsaB</fullName>
    </submittedName>
</protein>